<gene>
    <name evidence="1" type="ORF">PIB30_000152</name>
</gene>
<organism evidence="1 2">
    <name type="scientific">Stylosanthes scabra</name>
    <dbReference type="NCBI Taxonomy" id="79078"/>
    <lineage>
        <taxon>Eukaryota</taxon>
        <taxon>Viridiplantae</taxon>
        <taxon>Streptophyta</taxon>
        <taxon>Embryophyta</taxon>
        <taxon>Tracheophyta</taxon>
        <taxon>Spermatophyta</taxon>
        <taxon>Magnoliopsida</taxon>
        <taxon>eudicotyledons</taxon>
        <taxon>Gunneridae</taxon>
        <taxon>Pentapetalae</taxon>
        <taxon>rosids</taxon>
        <taxon>fabids</taxon>
        <taxon>Fabales</taxon>
        <taxon>Fabaceae</taxon>
        <taxon>Papilionoideae</taxon>
        <taxon>50 kb inversion clade</taxon>
        <taxon>dalbergioids sensu lato</taxon>
        <taxon>Dalbergieae</taxon>
        <taxon>Pterocarpus clade</taxon>
        <taxon>Stylosanthes</taxon>
    </lineage>
</organism>
<name>A0ABU6R2A2_9FABA</name>
<protein>
    <submittedName>
        <fullName evidence="1">Uncharacterized protein</fullName>
    </submittedName>
</protein>
<evidence type="ECO:0000313" key="2">
    <source>
        <dbReference type="Proteomes" id="UP001341840"/>
    </source>
</evidence>
<evidence type="ECO:0000313" key="1">
    <source>
        <dbReference type="EMBL" id="MED6118173.1"/>
    </source>
</evidence>
<comment type="caution">
    <text evidence="1">The sequence shown here is derived from an EMBL/GenBank/DDBJ whole genome shotgun (WGS) entry which is preliminary data.</text>
</comment>
<keyword evidence="2" id="KW-1185">Reference proteome</keyword>
<accession>A0ABU6R2A2</accession>
<proteinExistence type="predicted"/>
<sequence length="118" mass="13169">MRLNQRGITSNPDQFGSIPNNQAFYANQPLLIAAVRQLIEESHLDLLVNLLTSHLMTVLNPIIADTNAKYEHLANRYDSIVGGDDGENSNAFVPNDEVLHETFEADNNLENNEIPIPE</sequence>
<dbReference type="Proteomes" id="UP001341840">
    <property type="component" value="Unassembled WGS sequence"/>
</dbReference>
<dbReference type="EMBL" id="JASCZI010030209">
    <property type="protein sequence ID" value="MED6118173.1"/>
    <property type="molecule type" value="Genomic_DNA"/>
</dbReference>
<reference evidence="1 2" key="1">
    <citation type="journal article" date="2023" name="Plants (Basel)">
        <title>Bridging the Gap: Combining Genomics and Transcriptomics Approaches to Understand Stylosanthes scabra, an Orphan Legume from the Brazilian Caatinga.</title>
        <authorList>
            <person name="Ferreira-Neto J.R.C."/>
            <person name="da Silva M.D."/>
            <person name="Binneck E."/>
            <person name="de Melo N.F."/>
            <person name="da Silva R.H."/>
            <person name="de Melo A.L.T.M."/>
            <person name="Pandolfi V."/>
            <person name="Bustamante F.O."/>
            <person name="Brasileiro-Vidal A.C."/>
            <person name="Benko-Iseppon A.M."/>
        </authorList>
    </citation>
    <scope>NUCLEOTIDE SEQUENCE [LARGE SCALE GENOMIC DNA]</scope>
    <source>
        <tissue evidence="1">Leaves</tissue>
    </source>
</reference>